<keyword evidence="2" id="KW-1003">Cell membrane</keyword>
<evidence type="ECO:0000256" key="6">
    <source>
        <dbReference type="ARBA" id="ARBA00023315"/>
    </source>
</evidence>
<keyword evidence="4 7" id="KW-0808">Transferase</keyword>
<dbReference type="RefSeq" id="WP_107749571.1">
    <property type="nucleotide sequence ID" value="NZ_QBKF01000001.1"/>
</dbReference>
<evidence type="ECO:0000313" key="7">
    <source>
        <dbReference type="EMBL" id="PVE49067.1"/>
    </source>
</evidence>
<dbReference type="GO" id="GO:0005886">
    <property type="term" value="C:plasma membrane"/>
    <property type="evidence" value="ECO:0007669"/>
    <property type="project" value="UniProtKB-SubCell"/>
</dbReference>
<keyword evidence="8" id="KW-1185">Reference proteome</keyword>
<dbReference type="EMBL" id="QDDR01000001">
    <property type="protein sequence ID" value="PVE49067.1"/>
    <property type="molecule type" value="Genomic_DNA"/>
</dbReference>
<protein>
    <submittedName>
        <fullName evidence="7">Lauroyl acyltransferase</fullName>
    </submittedName>
</protein>
<name>A0A2T7UWD8_9RHOB</name>
<accession>A0A2T7UWD8</accession>
<reference evidence="7 8" key="1">
    <citation type="journal article" date="2011" name="Syst. Appl. Microbiol.">
        <title>Defluviimonas denitrificans gen. nov., sp. nov., and Pararhodobacter aggregans gen. nov., sp. nov., non-phototrophic Rhodobacteraceae from the biofilter of a marine aquaculture.</title>
        <authorList>
            <person name="Foesel B.U."/>
            <person name="Drake H.L."/>
            <person name="Schramm A."/>
        </authorList>
    </citation>
    <scope>NUCLEOTIDE SEQUENCE [LARGE SCALE GENOMIC DNA]</scope>
    <source>
        <strain evidence="7 8">D1-19</strain>
    </source>
</reference>
<dbReference type="GO" id="GO:0009247">
    <property type="term" value="P:glycolipid biosynthetic process"/>
    <property type="evidence" value="ECO:0007669"/>
    <property type="project" value="UniProtKB-ARBA"/>
</dbReference>
<evidence type="ECO:0000256" key="5">
    <source>
        <dbReference type="ARBA" id="ARBA00023136"/>
    </source>
</evidence>
<keyword evidence="5" id="KW-0472">Membrane</keyword>
<dbReference type="Proteomes" id="UP000244810">
    <property type="component" value="Unassembled WGS sequence"/>
</dbReference>
<dbReference type="OrthoDB" id="9801955at2"/>
<keyword evidence="3" id="KW-0997">Cell inner membrane</keyword>
<evidence type="ECO:0000256" key="4">
    <source>
        <dbReference type="ARBA" id="ARBA00022679"/>
    </source>
</evidence>
<evidence type="ECO:0000256" key="1">
    <source>
        <dbReference type="ARBA" id="ARBA00004533"/>
    </source>
</evidence>
<evidence type="ECO:0000313" key="8">
    <source>
        <dbReference type="Proteomes" id="UP000244810"/>
    </source>
</evidence>
<dbReference type="GO" id="GO:0016746">
    <property type="term" value="F:acyltransferase activity"/>
    <property type="evidence" value="ECO:0007669"/>
    <property type="project" value="UniProtKB-KW"/>
</dbReference>
<dbReference type="AlphaFoldDB" id="A0A2T7UWD8"/>
<dbReference type="CDD" id="cd07984">
    <property type="entry name" value="LPLAT_LABLAT-like"/>
    <property type="match status" value="1"/>
</dbReference>
<dbReference type="PANTHER" id="PTHR30606">
    <property type="entry name" value="LIPID A BIOSYNTHESIS LAUROYL ACYLTRANSFERASE"/>
    <property type="match status" value="1"/>
</dbReference>
<evidence type="ECO:0000256" key="2">
    <source>
        <dbReference type="ARBA" id="ARBA00022475"/>
    </source>
</evidence>
<keyword evidence="6 7" id="KW-0012">Acyltransferase</keyword>
<comment type="caution">
    <text evidence="7">The sequence shown here is derived from an EMBL/GenBank/DDBJ whole genome shotgun (WGS) entry which is preliminary data.</text>
</comment>
<dbReference type="Pfam" id="PF03279">
    <property type="entry name" value="Lip_A_acyltrans"/>
    <property type="match status" value="1"/>
</dbReference>
<dbReference type="InterPro" id="IPR004960">
    <property type="entry name" value="LipA_acyltrans"/>
</dbReference>
<organism evidence="7 8">
    <name type="scientific">Pararhodobacter aggregans</name>
    <dbReference type="NCBI Taxonomy" id="404875"/>
    <lineage>
        <taxon>Bacteria</taxon>
        <taxon>Pseudomonadati</taxon>
        <taxon>Pseudomonadota</taxon>
        <taxon>Alphaproteobacteria</taxon>
        <taxon>Rhodobacterales</taxon>
        <taxon>Paracoccaceae</taxon>
        <taxon>Pararhodobacter</taxon>
    </lineage>
</organism>
<sequence length="305" mass="33734">MTRTTAAPPDPAPARLSVRHWIDDRLTAAVIGTVKLLPYHRRVPAMGWFFRRVLGPLALNRRIRQNLRHVFPDMPEAEVSAICHGVADNFGRSFIELHSGPDFARRAATFEPGGPGLAALDRAHAEGRPVILVSAHFGNYDAWRSNLSARGFRVGGLYMPMTNPAANARYVATIESIARPLFPRGSEGLSDMIRFVKSGGMLGLLGDHYMAHGELVDFLGKPAWTATSAAKMALKYKALLVPLYATRNPDGLTFTIEVEEPIPHTDALTMTRALNDSASRKVMAHKGQWFWLHRRWKHAPETTAG</sequence>
<proteinExistence type="predicted"/>
<comment type="subcellular location">
    <subcellularLocation>
        <location evidence="1">Cell inner membrane</location>
    </subcellularLocation>
</comment>
<evidence type="ECO:0000256" key="3">
    <source>
        <dbReference type="ARBA" id="ARBA00022519"/>
    </source>
</evidence>
<dbReference type="PANTHER" id="PTHR30606:SF10">
    <property type="entry name" value="PHOSPHATIDYLINOSITOL MANNOSIDE ACYLTRANSFERASE"/>
    <property type="match status" value="1"/>
</dbReference>
<gene>
    <name evidence="7" type="ORF">DDE23_01270</name>
</gene>